<evidence type="ECO:0000313" key="1">
    <source>
        <dbReference type="EMBL" id="KAA9001983.1"/>
    </source>
</evidence>
<reference evidence="1 2" key="1">
    <citation type="submission" date="2019-09" db="EMBL/GenBank/DDBJ databases">
        <authorList>
            <person name="Li Y."/>
        </authorList>
    </citation>
    <scope>NUCLEOTIDE SEQUENCE [LARGE SCALE GENOMIC DNA]</scope>
    <source>
        <strain evidence="1 2">L3-3HA</strain>
    </source>
</reference>
<organism evidence="1 2">
    <name type="scientific">Affinibrenneria salicis</name>
    <dbReference type="NCBI Taxonomy" id="2590031"/>
    <lineage>
        <taxon>Bacteria</taxon>
        <taxon>Pseudomonadati</taxon>
        <taxon>Pseudomonadota</taxon>
        <taxon>Gammaproteobacteria</taxon>
        <taxon>Enterobacterales</taxon>
        <taxon>Pectobacteriaceae</taxon>
        <taxon>Affinibrenneria</taxon>
    </lineage>
</organism>
<name>A0A5J5G522_9GAMM</name>
<dbReference type="Proteomes" id="UP000335415">
    <property type="component" value="Unassembled WGS sequence"/>
</dbReference>
<accession>A0A5J5G522</accession>
<proteinExistence type="predicted"/>
<evidence type="ECO:0000313" key="2">
    <source>
        <dbReference type="Proteomes" id="UP000335415"/>
    </source>
</evidence>
<evidence type="ECO:0008006" key="3">
    <source>
        <dbReference type="Google" id="ProtNLM"/>
    </source>
</evidence>
<comment type="caution">
    <text evidence="1">The sequence shown here is derived from an EMBL/GenBank/DDBJ whole genome shotgun (WGS) entry which is preliminary data.</text>
</comment>
<protein>
    <recommendedName>
        <fullName evidence="3">DUF1883 domain-containing protein</fullName>
    </recommendedName>
</protein>
<dbReference type="InterPro" id="IPR036488">
    <property type="entry name" value="DUF1883-like_sf"/>
</dbReference>
<gene>
    <name evidence="1" type="ORF">FJU30_06810</name>
</gene>
<dbReference type="EMBL" id="VYKJ01000002">
    <property type="protein sequence ID" value="KAA9001983.1"/>
    <property type="molecule type" value="Genomic_DNA"/>
</dbReference>
<dbReference type="AlphaFoldDB" id="A0A5J5G522"/>
<dbReference type="OrthoDB" id="9142262at2"/>
<dbReference type="RefSeq" id="WP_150434220.1">
    <property type="nucleotide sequence ID" value="NZ_VYKJ01000002.1"/>
</dbReference>
<sequence>MSIVRTCLTLFGGDTLIIKCTDKFHVSMVDDNQSDVALAKSAEKNAISVDAKEEVYLTVPYTGMWDLIIDSKSNTPEHSISYFPA</sequence>
<keyword evidence="2" id="KW-1185">Reference proteome</keyword>
<dbReference type="SUPFAM" id="SSF141099">
    <property type="entry name" value="Atu1913-like"/>
    <property type="match status" value="1"/>
</dbReference>